<dbReference type="AlphaFoldDB" id="A0A158ILJ3"/>
<keyword evidence="2" id="KW-1185">Reference proteome</keyword>
<gene>
    <name evidence="1" type="ORF">AWB70_05036</name>
</gene>
<name>A0A158ILJ3_CABCO</name>
<proteinExistence type="predicted"/>
<sequence>MKNLCWVVQAKTLHFVRIEPINFLSWHKRCQIKDTPRDSHSFEIVRNLHDCYLSSAIADLPGPARELMYSDP</sequence>
<evidence type="ECO:0000313" key="1">
    <source>
        <dbReference type="EMBL" id="SAL57377.1"/>
    </source>
</evidence>
<dbReference type="Proteomes" id="UP000054740">
    <property type="component" value="Unassembled WGS sequence"/>
</dbReference>
<protein>
    <submittedName>
        <fullName evidence="1">Uncharacterized protein</fullName>
    </submittedName>
</protein>
<reference evidence="2" key="1">
    <citation type="submission" date="2016-01" db="EMBL/GenBank/DDBJ databases">
        <authorList>
            <person name="Peeters C."/>
        </authorList>
    </citation>
    <scope>NUCLEOTIDE SEQUENCE [LARGE SCALE GENOMIC DNA]</scope>
</reference>
<dbReference type="EMBL" id="FCNY02000014">
    <property type="protein sequence ID" value="SAL57377.1"/>
    <property type="molecule type" value="Genomic_DNA"/>
</dbReference>
<evidence type="ECO:0000313" key="2">
    <source>
        <dbReference type="Proteomes" id="UP000054740"/>
    </source>
</evidence>
<organism evidence="1 2">
    <name type="scientific">Caballeronia cordobensis</name>
    <name type="common">Burkholderia cordobensis</name>
    <dbReference type="NCBI Taxonomy" id="1353886"/>
    <lineage>
        <taxon>Bacteria</taxon>
        <taxon>Pseudomonadati</taxon>
        <taxon>Pseudomonadota</taxon>
        <taxon>Betaproteobacteria</taxon>
        <taxon>Burkholderiales</taxon>
        <taxon>Burkholderiaceae</taxon>
        <taxon>Caballeronia</taxon>
    </lineage>
</organism>
<accession>A0A158ILJ3</accession>